<keyword evidence="2" id="KW-1185">Reference proteome</keyword>
<sequence>MYAVFRETTYAPERPIQDAPEFVEFDRLHAGRPGYRGTVVTDVGDGRHLTMTLWATADDMHAAREALGPAIGKLLGPLMTAPSVLLGTGPVVVNDLLEAAAADGDIR</sequence>
<proteinExistence type="predicted"/>
<gene>
    <name evidence="1" type="ORF">H0E84_09285</name>
</gene>
<reference evidence="1 2" key="1">
    <citation type="submission" date="2020-07" db="EMBL/GenBank/DDBJ databases">
        <title>Luteimonas sp. SJ-92.</title>
        <authorList>
            <person name="Huang X.-X."/>
            <person name="Xu L."/>
            <person name="Sun J.-Q."/>
        </authorList>
    </citation>
    <scope>NUCLEOTIDE SEQUENCE [LARGE SCALE GENOMIC DNA]</scope>
    <source>
        <strain evidence="1 2">SJ-92</strain>
    </source>
</reference>
<evidence type="ECO:0000313" key="2">
    <source>
        <dbReference type="Proteomes" id="UP000578091"/>
    </source>
</evidence>
<organism evidence="1 2">
    <name type="scientific">Luteimonas salinisoli</name>
    <dbReference type="NCBI Taxonomy" id="2752307"/>
    <lineage>
        <taxon>Bacteria</taxon>
        <taxon>Pseudomonadati</taxon>
        <taxon>Pseudomonadota</taxon>
        <taxon>Gammaproteobacteria</taxon>
        <taxon>Lysobacterales</taxon>
        <taxon>Lysobacteraceae</taxon>
        <taxon>Luteimonas</taxon>
    </lineage>
</organism>
<dbReference type="Proteomes" id="UP000578091">
    <property type="component" value="Unassembled WGS sequence"/>
</dbReference>
<accession>A0A853JD87</accession>
<dbReference type="RefSeq" id="WP_180678366.1">
    <property type="nucleotide sequence ID" value="NZ_JACCKA010000056.1"/>
</dbReference>
<dbReference type="EMBL" id="JACCKA010000056">
    <property type="protein sequence ID" value="NZA26577.1"/>
    <property type="molecule type" value="Genomic_DNA"/>
</dbReference>
<name>A0A853JD87_9GAMM</name>
<evidence type="ECO:0008006" key="3">
    <source>
        <dbReference type="Google" id="ProtNLM"/>
    </source>
</evidence>
<comment type="caution">
    <text evidence="1">The sequence shown here is derived from an EMBL/GenBank/DDBJ whole genome shotgun (WGS) entry which is preliminary data.</text>
</comment>
<dbReference type="AlphaFoldDB" id="A0A853JD87"/>
<protein>
    <recommendedName>
        <fullName evidence="3">ABM domain-containing protein</fullName>
    </recommendedName>
</protein>
<evidence type="ECO:0000313" key="1">
    <source>
        <dbReference type="EMBL" id="NZA26577.1"/>
    </source>
</evidence>